<name>A0A9Q1BKV9_HOLLE</name>
<feature type="compositionally biased region" description="Polar residues" evidence="1">
    <location>
        <begin position="102"/>
        <end position="116"/>
    </location>
</feature>
<evidence type="ECO:0000313" key="3">
    <source>
        <dbReference type="EMBL" id="KAJ8028416.1"/>
    </source>
</evidence>
<feature type="region of interest" description="Disordered" evidence="1">
    <location>
        <begin position="76"/>
        <end position="141"/>
    </location>
</feature>
<dbReference type="EMBL" id="JAIZAY010000015">
    <property type="protein sequence ID" value="KAJ8028416.1"/>
    <property type="molecule type" value="Genomic_DNA"/>
</dbReference>
<dbReference type="Proteomes" id="UP001152320">
    <property type="component" value="Chromosome 15"/>
</dbReference>
<comment type="caution">
    <text evidence="3">The sequence shown here is derived from an EMBL/GenBank/DDBJ whole genome shotgun (WGS) entry which is preliminary data.</text>
</comment>
<dbReference type="GO" id="GO:0005581">
    <property type="term" value="C:collagen trimer"/>
    <property type="evidence" value="ECO:0007669"/>
    <property type="project" value="UniProtKB-KW"/>
</dbReference>
<feature type="compositionally biased region" description="Pro residues" evidence="1">
    <location>
        <begin position="158"/>
        <end position="174"/>
    </location>
</feature>
<feature type="signal peptide" evidence="2">
    <location>
        <begin position="1"/>
        <end position="22"/>
    </location>
</feature>
<reference evidence="3" key="1">
    <citation type="submission" date="2021-10" db="EMBL/GenBank/DDBJ databases">
        <title>Tropical sea cucumber genome reveals ecological adaptation and Cuvierian tubules defense mechanism.</title>
        <authorList>
            <person name="Chen T."/>
        </authorList>
    </citation>
    <scope>NUCLEOTIDE SEQUENCE</scope>
    <source>
        <strain evidence="3">Nanhai2018</strain>
        <tissue evidence="3">Muscle</tissue>
    </source>
</reference>
<keyword evidence="3" id="KW-0176">Collagen</keyword>
<dbReference type="InterPro" id="IPR051077">
    <property type="entry name" value="Ca-dependent_lectin"/>
</dbReference>
<protein>
    <submittedName>
        <fullName evidence="3">Short-chain collagen C4</fullName>
    </submittedName>
</protein>
<feature type="compositionally biased region" description="Basic and acidic residues" evidence="1">
    <location>
        <begin position="80"/>
        <end position="99"/>
    </location>
</feature>
<feature type="chain" id="PRO_5040106478" evidence="2">
    <location>
        <begin position="23"/>
        <end position="397"/>
    </location>
</feature>
<feature type="region of interest" description="Disordered" evidence="1">
    <location>
        <begin position="158"/>
        <end position="209"/>
    </location>
</feature>
<proteinExistence type="predicted"/>
<evidence type="ECO:0000256" key="1">
    <source>
        <dbReference type="SAM" id="MobiDB-lite"/>
    </source>
</evidence>
<organism evidence="3 4">
    <name type="scientific">Holothuria leucospilota</name>
    <name type="common">Black long sea cucumber</name>
    <name type="synonym">Mertensiothuria leucospilota</name>
    <dbReference type="NCBI Taxonomy" id="206669"/>
    <lineage>
        <taxon>Eukaryota</taxon>
        <taxon>Metazoa</taxon>
        <taxon>Echinodermata</taxon>
        <taxon>Eleutherozoa</taxon>
        <taxon>Echinozoa</taxon>
        <taxon>Holothuroidea</taxon>
        <taxon>Aspidochirotacea</taxon>
        <taxon>Aspidochirotida</taxon>
        <taxon>Holothuriidae</taxon>
        <taxon>Holothuria</taxon>
    </lineage>
</organism>
<keyword evidence="2" id="KW-0732">Signal</keyword>
<keyword evidence="4" id="KW-1185">Reference proteome</keyword>
<accession>A0A9Q1BKV9</accession>
<evidence type="ECO:0000256" key="2">
    <source>
        <dbReference type="SAM" id="SignalP"/>
    </source>
</evidence>
<gene>
    <name evidence="3" type="ORF">HOLleu_30636</name>
</gene>
<evidence type="ECO:0000313" key="4">
    <source>
        <dbReference type="Proteomes" id="UP001152320"/>
    </source>
</evidence>
<dbReference type="AlphaFoldDB" id="A0A9Q1BKV9"/>
<dbReference type="OrthoDB" id="6086925at2759"/>
<sequence>MDLKTVVVVLAMTVCCLRLSASLPPSNFDPEFPQSDQVIFSSNSAKDNDVKQLDMTMLLDSIAELKEQVKLLQETVNEINPRHRTEDEEKSGMKQDIRNDGPVQSLTTEENSAKSSLRNDDGKKRTRRDSGQGYPGRGCPQSWTPYYRDGVAACPPCATGPPGPPGPPGSPGVPGPMGRDGRDGRDSISGFLKGDMDEHVAPSMPREASNNSGAIYTRWGHDTCPSTSELVYTGIAGGSFYTHKGSGSNYLCLPEEPIYDETESSAHDYRGLIYGGEYQTNPSDTLPPFRNSYQHDVPCAVCKATNRPSLLMIPARNVCPDDKWTKEYHGYLMSERSTHYRTEYVCVDSQPQAVPRTSVNNDGALFYLVESMCSVGGGLPCGPYINGYELTCAVCTM</sequence>
<dbReference type="GO" id="GO:0005615">
    <property type="term" value="C:extracellular space"/>
    <property type="evidence" value="ECO:0007669"/>
    <property type="project" value="TreeGrafter"/>
</dbReference>
<dbReference type="PANTHER" id="PTHR24024">
    <property type="entry name" value="PULMONARY SURFACTANT-ASSOCIATED PROTEIN A"/>
    <property type="match status" value="1"/>
</dbReference>
<dbReference type="PANTHER" id="PTHR24024:SF18">
    <property type="entry name" value="SHORT-CHAIN COLLAGEN C4-LIKE"/>
    <property type="match status" value="1"/>
</dbReference>
<dbReference type="Gene3D" id="1.20.5.320">
    <property type="entry name" value="6-Phosphogluconate Dehydrogenase, domain 3"/>
    <property type="match status" value="1"/>
</dbReference>